<dbReference type="GO" id="GO:0005737">
    <property type="term" value="C:cytoplasm"/>
    <property type="evidence" value="ECO:0007669"/>
    <property type="project" value="TreeGrafter"/>
</dbReference>
<protein>
    <submittedName>
        <fullName evidence="2">Phosphatase dcr2</fullName>
    </submittedName>
</protein>
<evidence type="ECO:0000259" key="1">
    <source>
        <dbReference type="Pfam" id="PF00149"/>
    </source>
</evidence>
<accession>A0AA43QQC0</accession>
<evidence type="ECO:0000313" key="3">
    <source>
        <dbReference type="Proteomes" id="UP001161017"/>
    </source>
</evidence>
<sequence length="552" mass="61420">MTRRIVRTSIQLAVLLVTILLIVLFLDNQFNVLPEAIHNALPAHHPGLVITDITVATCSTLNLLSSCKLDQNKWHRVEKDLYLSKGWLSHAFIHIERKRESELKETDRVILDVRIGSLDPVTSEKNQGAERWESRQAGIWLKRTSKHRDADKNIAVTAVDVLFGSDSVEARPGWERTPQALILPDVGGENQGAYLTVRRGPPHEVEKPTLHVNSNGRFKILQVADLHLATGPGLCRDPEPPSKDNGGKCDADPRTFAFINRVLDDEAPDLVVLSGDQVNGETSPDAQSAVFKFASIFIERKIPFATIFGNHDDEGSLSREALMQLTHSLPYSLSESGPTNLDGIGNYYVEVHARGQSSYSALTIYLLDTHGYSPDERQFRGYDWLKKNQIEWFKTTSQELKTSPSHSHYTHHHMDMAFIHIPLPEYRNVDEMVIPATGKQPENPTAPGFNSGFRDALVEEGVLAVSCGHDHVNDYCSLSKSAVGKPELWMCYAGGSGFGGYGGYGGYVRRVRLFEFDMNEARITTWKRVEAGSVERRIDEAIIVDGGSVVAV</sequence>
<dbReference type="InterPro" id="IPR029052">
    <property type="entry name" value="Metallo-depent_PP-like"/>
</dbReference>
<comment type="caution">
    <text evidence="2">The sequence shown here is derived from an EMBL/GenBank/DDBJ whole genome shotgun (WGS) entry which is preliminary data.</text>
</comment>
<dbReference type="CDD" id="cd07383">
    <property type="entry name" value="MPP_Dcr2"/>
    <property type="match status" value="1"/>
</dbReference>
<dbReference type="EMBL" id="JAPUFD010000007">
    <property type="protein sequence ID" value="MDI1488465.1"/>
    <property type="molecule type" value="Genomic_DNA"/>
</dbReference>
<gene>
    <name evidence="2" type="primary">DCR2</name>
    <name evidence="2" type="ORF">OHK93_007740</name>
</gene>
<dbReference type="Proteomes" id="UP001161017">
    <property type="component" value="Unassembled WGS sequence"/>
</dbReference>
<reference evidence="2" key="1">
    <citation type="journal article" date="2023" name="Genome Biol. Evol.">
        <title>First Whole Genome Sequence and Flow Cytometry Genome Size Data for the Lichen-Forming Fungus Ramalina farinacea (Ascomycota).</title>
        <authorList>
            <person name="Llewellyn T."/>
            <person name="Mian S."/>
            <person name="Hill R."/>
            <person name="Leitch I.J."/>
            <person name="Gaya E."/>
        </authorList>
    </citation>
    <scope>NUCLEOTIDE SEQUENCE</scope>
    <source>
        <strain evidence="2">LIQ254RAFAR</strain>
    </source>
</reference>
<proteinExistence type="predicted"/>
<dbReference type="InterPro" id="IPR004843">
    <property type="entry name" value="Calcineurin-like_PHP"/>
</dbReference>
<dbReference type="AlphaFoldDB" id="A0AA43QQC0"/>
<dbReference type="SUPFAM" id="SSF56300">
    <property type="entry name" value="Metallo-dependent phosphatases"/>
    <property type="match status" value="1"/>
</dbReference>
<organism evidence="2 3">
    <name type="scientific">Ramalina farinacea</name>
    <dbReference type="NCBI Taxonomy" id="258253"/>
    <lineage>
        <taxon>Eukaryota</taxon>
        <taxon>Fungi</taxon>
        <taxon>Dikarya</taxon>
        <taxon>Ascomycota</taxon>
        <taxon>Pezizomycotina</taxon>
        <taxon>Lecanoromycetes</taxon>
        <taxon>OSLEUM clade</taxon>
        <taxon>Lecanoromycetidae</taxon>
        <taxon>Lecanorales</taxon>
        <taxon>Lecanorineae</taxon>
        <taxon>Ramalinaceae</taxon>
        <taxon>Ramalina</taxon>
    </lineage>
</organism>
<dbReference type="Gene3D" id="3.60.21.10">
    <property type="match status" value="1"/>
</dbReference>
<dbReference type="Pfam" id="PF00149">
    <property type="entry name" value="Metallophos"/>
    <property type="match status" value="1"/>
</dbReference>
<feature type="domain" description="Calcineurin-like phosphoesterase" evidence="1">
    <location>
        <begin position="218"/>
        <end position="472"/>
    </location>
</feature>
<name>A0AA43QQC0_9LECA</name>
<keyword evidence="3" id="KW-1185">Reference proteome</keyword>
<dbReference type="PANTHER" id="PTHR32440">
    <property type="entry name" value="PHOSPHATASE DCR2-RELATED-RELATED"/>
    <property type="match status" value="1"/>
</dbReference>
<dbReference type="FunFam" id="3.60.21.10:FF:000054">
    <property type="entry name" value="DCR2p Phosphoesterase"/>
    <property type="match status" value="1"/>
</dbReference>
<dbReference type="PANTHER" id="PTHR32440:SF0">
    <property type="entry name" value="PHOSPHATASE DCR2-RELATED"/>
    <property type="match status" value="1"/>
</dbReference>
<evidence type="ECO:0000313" key="2">
    <source>
        <dbReference type="EMBL" id="MDI1488465.1"/>
    </source>
</evidence>
<dbReference type="GO" id="GO:0004721">
    <property type="term" value="F:phosphoprotein phosphatase activity"/>
    <property type="evidence" value="ECO:0007669"/>
    <property type="project" value="TreeGrafter"/>
</dbReference>